<gene>
    <name evidence="3" type="ORF">RFH47_10845</name>
</gene>
<evidence type="ECO:0000256" key="1">
    <source>
        <dbReference type="SAM" id="Phobius"/>
    </source>
</evidence>
<dbReference type="InterPro" id="IPR033417">
    <property type="entry name" value="CHASE8"/>
</dbReference>
<dbReference type="PROSITE" id="PS50887">
    <property type="entry name" value="GGDEF"/>
    <property type="match status" value="1"/>
</dbReference>
<evidence type="ECO:0000313" key="3">
    <source>
        <dbReference type="EMBL" id="MDQ8936220.1"/>
    </source>
</evidence>
<sequence>MFFSKMTSLQHLFKRSQLAIFALTVFTCTTIFVVISAYTMEILAKQSINVLSHALSERIQPAVVFNDKVTINKILSEYSKHYPIRSIQVFDEGNHELSSITPQKNQTNSTTKLLDRLFFNVPVIVPIQHNQQYYGKLIVYGNSSNLVNFFNHILIGLIIASLLILTVLSIFVHFVYQYLMSSITPVVETARQIDQTKDYKLRLPSTPIKEIQEINIVFNELLNKVQASNQQLKIENDLLSHQAKHDALTQLPNRTYFYQELLQLFNQESEYNTALFFIDNNNFKVINDKFGHQAGDAVLKEMAQRLKDSLNPDDFIARLGGDEFAILIKNIKQHKDLEKVSKHLLNCSNHPVHYDKTEIYFSFSIGIALFSGANSPEDLISAADNAMYKAKMMHQHWYLSPSKDVTREDYTY</sequence>
<dbReference type="EC" id="2.7.7.65" evidence="3"/>
<dbReference type="InterPro" id="IPR029787">
    <property type="entry name" value="Nucleotide_cyclase"/>
</dbReference>
<dbReference type="InterPro" id="IPR052163">
    <property type="entry name" value="DGC-Regulatory_Protein"/>
</dbReference>
<dbReference type="NCBIfam" id="TIGR00254">
    <property type="entry name" value="GGDEF"/>
    <property type="match status" value="1"/>
</dbReference>
<dbReference type="InterPro" id="IPR000160">
    <property type="entry name" value="GGDEF_dom"/>
</dbReference>
<keyword evidence="1" id="KW-0472">Membrane</keyword>
<keyword evidence="3" id="KW-0548">Nucleotidyltransferase</keyword>
<dbReference type="SMART" id="SM00267">
    <property type="entry name" value="GGDEF"/>
    <property type="match status" value="1"/>
</dbReference>
<keyword evidence="3" id="KW-0808">Transferase</keyword>
<dbReference type="InterPro" id="IPR043128">
    <property type="entry name" value="Rev_trsase/Diguanyl_cyclase"/>
</dbReference>
<comment type="caution">
    <text evidence="3">The sequence shown here is derived from an EMBL/GenBank/DDBJ whole genome shotgun (WGS) entry which is preliminary data.</text>
</comment>
<dbReference type="AlphaFoldDB" id="A0AAW8JCB2"/>
<dbReference type="CDD" id="cd01949">
    <property type="entry name" value="GGDEF"/>
    <property type="match status" value="1"/>
</dbReference>
<dbReference type="Gene3D" id="3.30.70.270">
    <property type="match status" value="1"/>
</dbReference>
<feature type="transmembrane region" description="Helical" evidence="1">
    <location>
        <begin position="20"/>
        <end position="40"/>
    </location>
</feature>
<organism evidence="3 4">
    <name type="scientific">Acinetobacter rudis</name>
    <dbReference type="NCBI Taxonomy" id="632955"/>
    <lineage>
        <taxon>Bacteria</taxon>
        <taxon>Pseudomonadati</taxon>
        <taxon>Pseudomonadota</taxon>
        <taxon>Gammaproteobacteria</taxon>
        <taxon>Moraxellales</taxon>
        <taxon>Moraxellaceae</taxon>
        <taxon>Acinetobacter</taxon>
    </lineage>
</organism>
<dbReference type="Proteomes" id="UP001243844">
    <property type="component" value="Unassembled WGS sequence"/>
</dbReference>
<protein>
    <submittedName>
        <fullName evidence="3">Diguanylate cyclase</fullName>
        <ecNumber evidence="3">2.7.7.65</ecNumber>
    </submittedName>
</protein>
<keyword evidence="1" id="KW-1133">Transmembrane helix</keyword>
<proteinExistence type="predicted"/>
<evidence type="ECO:0000313" key="4">
    <source>
        <dbReference type="Proteomes" id="UP001243844"/>
    </source>
</evidence>
<dbReference type="RefSeq" id="WP_308976491.1">
    <property type="nucleotide sequence ID" value="NZ_JAVIDL010000019.1"/>
</dbReference>
<reference evidence="3" key="1">
    <citation type="submission" date="2023-08" db="EMBL/GenBank/DDBJ databases">
        <title>Emergence of clinically-relevant ST2 carbapenem-resistant Acinetobacter baumannii strains in hospital sewages in Zhejiang, East of China.</title>
        <authorList>
            <person name="Kaichao C."/>
            <person name="Zhang R."/>
        </authorList>
    </citation>
    <scope>NUCLEOTIDE SEQUENCE</scope>
    <source>
        <strain evidence="3">M-RB-37</strain>
    </source>
</reference>
<feature type="transmembrane region" description="Helical" evidence="1">
    <location>
        <begin position="153"/>
        <end position="176"/>
    </location>
</feature>
<accession>A0AAW8JCB2</accession>
<dbReference type="PANTHER" id="PTHR46663">
    <property type="entry name" value="DIGUANYLATE CYCLASE DGCT-RELATED"/>
    <property type="match status" value="1"/>
</dbReference>
<evidence type="ECO:0000259" key="2">
    <source>
        <dbReference type="PROSITE" id="PS50887"/>
    </source>
</evidence>
<dbReference type="Pfam" id="PF00990">
    <property type="entry name" value="GGDEF"/>
    <property type="match status" value="1"/>
</dbReference>
<dbReference type="Pfam" id="PF17152">
    <property type="entry name" value="CHASE8"/>
    <property type="match status" value="1"/>
</dbReference>
<dbReference type="SUPFAM" id="SSF55073">
    <property type="entry name" value="Nucleotide cyclase"/>
    <property type="match status" value="1"/>
</dbReference>
<dbReference type="Gene3D" id="6.10.340.10">
    <property type="match status" value="1"/>
</dbReference>
<dbReference type="GO" id="GO:0052621">
    <property type="term" value="F:diguanylate cyclase activity"/>
    <property type="evidence" value="ECO:0007669"/>
    <property type="project" value="UniProtKB-EC"/>
</dbReference>
<name>A0AAW8JCB2_9GAMM</name>
<dbReference type="PANTHER" id="PTHR46663:SF2">
    <property type="entry name" value="GGDEF DOMAIN-CONTAINING PROTEIN"/>
    <property type="match status" value="1"/>
</dbReference>
<dbReference type="EMBL" id="JAVIDL010000019">
    <property type="protein sequence ID" value="MDQ8936220.1"/>
    <property type="molecule type" value="Genomic_DNA"/>
</dbReference>
<keyword evidence="1" id="KW-0812">Transmembrane</keyword>
<feature type="domain" description="GGDEF" evidence="2">
    <location>
        <begin position="271"/>
        <end position="403"/>
    </location>
</feature>